<evidence type="ECO:0000256" key="1">
    <source>
        <dbReference type="ARBA" id="ARBA00009776"/>
    </source>
</evidence>
<evidence type="ECO:0000256" key="6">
    <source>
        <dbReference type="ARBA" id="ARBA00022741"/>
    </source>
</evidence>
<keyword evidence="6 12" id="KW-0547">Nucleotide-binding</keyword>
<dbReference type="Proteomes" id="UP000318017">
    <property type="component" value="Chromosome"/>
</dbReference>
<evidence type="ECO:0000256" key="3">
    <source>
        <dbReference type="ARBA" id="ARBA00017144"/>
    </source>
</evidence>
<evidence type="ECO:0000256" key="12">
    <source>
        <dbReference type="HAMAP-Rule" id="MF_00165"/>
    </source>
</evidence>
<dbReference type="HAMAP" id="MF_00165">
    <property type="entry name" value="Thymidylate_kinase"/>
    <property type="match status" value="1"/>
</dbReference>
<reference evidence="14 15" key="1">
    <citation type="submission" date="2019-02" db="EMBL/GenBank/DDBJ databases">
        <title>Deep-cultivation of Planctomycetes and their phenomic and genomic characterization uncovers novel biology.</title>
        <authorList>
            <person name="Wiegand S."/>
            <person name="Jogler M."/>
            <person name="Boedeker C."/>
            <person name="Pinto D."/>
            <person name="Vollmers J."/>
            <person name="Rivas-Marin E."/>
            <person name="Kohn T."/>
            <person name="Peeters S.H."/>
            <person name="Heuer A."/>
            <person name="Rast P."/>
            <person name="Oberbeckmann S."/>
            <person name="Bunk B."/>
            <person name="Jeske O."/>
            <person name="Meyerdierks A."/>
            <person name="Storesund J.E."/>
            <person name="Kallscheuer N."/>
            <person name="Luecker S."/>
            <person name="Lage O.M."/>
            <person name="Pohl T."/>
            <person name="Merkel B.J."/>
            <person name="Hornburger P."/>
            <person name="Mueller R.-W."/>
            <person name="Bruemmer F."/>
            <person name="Labrenz M."/>
            <person name="Spormann A.M."/>
            <person name="Op den Camp H."/>
            <person name="Overmann J."/>
            <person name="Amann R."/>
            <person name="Jetten M.S.M."/>
            <person name="Mascher T."/>
            <person name="Medema M.H."/>
            <person name="Devos D.P."/>
            <person name="Kaster A.-K."/>
            <person name="Ovreas L."/>
            <person name="Rohde M."/>
            <person name="Galperin M.Y."/>
            <person name="Jogler C."/>
        </authorList>
    </citation>
    <scope>NUCLEOTIDE SEQUENCE [LARGE SCALE GENOMIC DNA]</scope>
    <source>
        <strain evidence="14 15">Q31a</strain>
    </source>
</reference>
<dbReference type="AlphaFoldDB" id="A0A518G7D1"/>
<evidence type="ECO:0000256" key="10">
    <source>
        <dbReference type="ARBA" id="ARBA00048743"/>
    </source>
</evidence>
<dbReference type="GO" id="GO:0006227">
    <property type="term" value="P:dUDP biosynthetic process"/>
    <property type="evidence" value="ECO:0007669"/>
    <property type="project" value="TreeGrafter"/>
</dbReference>
<sequence>MSGVFISLDGVDGGGKSTQVALLSEWYRQRGRMVHSLRDPGGTKLGDSLREILLHRQEIPLSMKSEMLLYMASRAELVASQILPAIEAGEIVICDRYLLANIVYQGHAGGLPVEAIRSVGAIATEGLQPDLTFVFDLPVDVALSRLQGEADRLESRGAEYMQRVREGFLTESQQLPAACILDATQPIPTIHQTIVDALLSRNLA</sequence>
<dbReference type="SUPFAM" id="SSF52540">
    <property type="entry name" value="P-loop containing nucleoside triphosphate hydrolases"/>
    <property type="match status" value="1"/>
</dbReference>
<name>A0A518G7D1_9BACT</name>
<dbReference type="KEGG" id="ahel:Q31a_28080"/>
<comment type="similarity">
    <text evidence="1 12">Belongs to the thymidylate kinase family.</text>
</comment>
<evidence type="ECO:0000256" key="11">
    <source>
        <dbReference type="ARBA" id="ARBA00057735"/>
    </source>
</evidence>
<dbReference type="EC" id="2.7.4.9" evidence="2 12"/>
<protein>
    <recommendedName>
        <fullName evidence="3 12">Thymidylate kinase</fullName>
        <ecNumber evidence="2 12">2.7.4.9</ecNumber>
    </recommendedName>
    <alternativeName>
        <fullName evidence="9 12">dTMP kinase</fullName>
    </alternativeName>
</protein>
<evidence type="ECO:0000313" key="15">
    <source>
        <dbReference type="Proteomes" id="UP000318017"/>
    </source>
</evidence>
<dbReference type="GO" id="GO:0005524">
    <property type="term" value="F:ATP binding"/>
    <property type="evidence" value="ECO:0007669"/>
    <property type="project" value="UniProtKB-UniRule"/>
</dbReference>
<evidence type="ECO:0000256" key="2">
    <source>
        <dbReference type="ARBA" id="ARBA00012980"/>
    </source>
</evidence>
<gene>
    <name evidence="12 14" type="primary">tmk</name>
    <name evidence="14" type="ORF">Q31a_28080</name>
</gene>
<dbReference type="PANTHER" id="PTHR10344:SF4">
    <property type="entry name" value="UMP-CMP KINASE 2, MITOCHONDRIAL"/>
    <property type="match status" value="1"/>
</dbReference>
<keyword evidence="7 12" id="KW-0418">Kinase</keyword>
<evidence type="ECO:0000256" key="9">
    <source>
        <dbReference type="ARBA" id="ARBA00029962"/>
    </source>
</evidence>
<organism evidence="14 15">
    <name type="scientific">Aureliella helgolandensis</name>
    <dbReference type="NCBI Taxonomy" id="2527968"/>
    <lineage>
        <taxon>Bacteria</taxon>
        <taxon>Pseudomonadati</taxon>
        <taxon>Planctomycetota</taxon>
        <taxon>Planctomycetia</taxon>
        <taxon>Pirellulales</taxon>
        <taxon>Pirellulaceae</taxon>
        <taxon>Aureliella</taxon>
    </lineage>
</organism>
<evidence type="ECO:0000256" key="5">
    <source>
        <dbReference type="ARBA" id="ARBA00022727"/>
    </source>
</evidence>
<dbReference type="GO" id="GO:0004798">
    <property type="term" value="F:dTMP kinase activity"/>
    <property type="evidence" value="ECO:0007669"/>
    <property type="project" value="UniProtKB-UniRule"/>
</dbReference>
<evidence type="ECO:0000256" key="8">
    <source>
        <dbReference type="ARBA" id="ARBA00022840"/>
    </source>
</evidence>
<dbReference type="InterPro" id="IPR018094">
    <property type="entry name" value="Thymidylate_kinase"/>
</dbReference>
<keyword evidence="15" id="KW-1185">Reference proteome</keyword>
<comment type="function">
    <text evidence="11 12">Phosphorylation of dTMP to form dTDP in both de novo and salvage pathways of dTTP synthesis.</text>
</comment>
<proteinExistence type="inferred from homology"/>
<evidence type="ECO:0000256" key="7">
    <source>
        <dbReference type="ARBA" id="ARBA00022777"/>
    </source>
</evidence>
<keyword evidence="8 12" id="KW-0067">ATP-binding</keyword>
<dbReference type="GO" id="GO:0006233">
    <property type="term" value="P:dTDP biosynthetic process"/>
    <property type="evidence" value="ECO:0007669"/>
    <property type="project" value="InterPro"/>
</dbReference>
<evidence type="ECO:0000313" key="14">
    <source>
        <dbReference type="EMBL" id="QDV24490.1"/>
    </source>
</evidence>
<evidence type="ECO:0000259" key="13">
    <source>
        <dbReference type="Pfam" id="PF02223"/>
    </source>
</evidence>
<dbReference type="NCBIfam" id="TIGR00041">
    <property type="entry name" value="DTMP_kinase"/>
    <property type="match status" value="1"/>
</dbReference>
<dbReference type="FunFam" id="3.40.50.300:FF:000225">
    <property type="entry name" value="Thymidylate kinase"/>
    <property type="match status" value="1"/>
</dbReference>
<keyword evidence="5 12" id="KW-0545">Nucleotide biosynthesis</keyword>
<accession>A0A518G7D1</accession>
<dbReference type="InterPro" id="IPR027417">
    <property type="entry name" value="P-loop_NTPase"/>
</dbReference>
<dbReference type="EMBL" id="CP036298">
    <property type="protein sequence ID" value="QDV24490.1"/>
    <property type="molecule type" value="Genomic_DNA"/>
</dbReference>
<evidence type="ECO:0000256" key="4">
    <source>
        <dbReference type="ARBA" id="ARBA00022679"/>
    </source>
</evidence>
<dbReference type="PANTHER" id="PTHR10344">
    <property type="entry name" value="THYMIDYLATE KINASE"/>
    <property type="match status" value="1"/>
</dbReference>
<feature type="binding site" evidence="12">
    <location>
        <begin position="10"/>
        <end position="17"/>
    </location>
    <ligand>
        <name>ATP</name>
        <dbReference type="ChEBI" id="CHEBI:30616"/>
    </ligand>
</feature>
<dbReference type="GO" id="GO:0006235">
    <property type="term" value="P:dTTP biosynthetic process"/>
    <property type="evidence" value="ECO:0007669"/>
    <property type="project" value="UniProtKB-UniRule"/>
</dbReference>
<dbReference type="CDD" id="cd01672">
    <property type="entry name" value="TMPK"/>
    <property type="match status" value="1"/>
</dbReference>
<dbReference type="RefSeq" id="WP_197356788.1">
    <property type="nucleotide sequence ID" value="NZ_CP036298.1"/>
</dbReference>
<dbReference type="Pfam" id="PF02223">
    <property type="entry name" value="Thymidylate_kin"/>
    <property type="match status" value="1"/>
</dbReference>
<comment type="catalytic activity">
    <reaction evidence="10 12">
        <text>dTMP + ATP = dTDP + ADP</text>
        <dbReference type="Rhea" id="RHEA:13517"/>
        <dbReference type="ChEBI" id="CHEBI:30616"/>
        <dbReference type="ChEBI" id="CHEBI:58369"/>
        <dbReference type="ChEBI" id="CHEBI:63528"/>
        <dbReference type="ChEBI" id="CHEBI:456216"/>
        <dbReference type="EC" id="2.7.4.9"/>
    </reaction>
</comment>
<keyword evidence="4 12" id="KW-0808">Transferase</keyword>
<feature type="domain" description="Thymidylate kinase-like" evidence="13">
    <location>
        <begin position="8"/>
        <end position="194"/>
    </location>
</feature>
<dbReference type="InterPro" id="IPR039430">
    <property type="entry name" value="Thymidylate_kin-like_dom"/>
</dbReference>
<dbReference type="Gene3D" id="3.40.50.300">
    <property type="entry name" value="P-loop containing nucleotide triphosphate hydrolases"/>
    <property type="match status" value="1"/>
</dbReference>
<dbReference type="GO" id="GO:0005829">
    <property type="term" value="C:cytosol"/>
    <property type="evidence" value="ECO:0007669"/>
    <property type="project" value="TreeGrafter"/>
</dbReference>